<organism evidence="2 3">
    <name type="scientific">Largemouth bass virus</name>
    <dbReference type="NCBI Taxonomy" id="176656"/>
    <lineage>
        <taxon>Viruses</taxon>
        <taxon>Varidnaviria</taxon>
        <taxon>Bamfordvirae</taxon>
        <taxon>Nucleocytoviricota</taxon>
        <taxon>Megaviricetes</taxon>
        <taxon>Pimascovirales</taxon>
        <taxon>Pimascovirales incertae sedis</taxon>
        <taxon>Iridoviridae</taxon>
        <taxon>Alphairidovirinae</taxon>
        <taxon>Ranavirus</taxon>
        <taxon>Ranavirus micropterus1</taxon>
        <taxon>Santee-Cooper ranavirus</taxon>
    </lineage>
</organism>
<sequence>MYLNALTRMRGGGGGRRGRKDRPPQKKAPAAAAAPAADAKPKRVRKPKPAPKLKPKQVIVDQYADEAKRLLNEMGVRELTPIKPAKPYNPAIRNVPRERRKWWRGPETVTVMRQLKPFKVVPVITPEIMLEASGPDVLKALLRAAPERPYSNVSDAALCNNLLLVMPYGMTTRFLRESSAVAQHPYRFLRETFYSDNKAEMEHARMFINSRIPGPPADRVPVESAHRIPKETAGQQLPYPTAHPRLMLPDALIVSIMRSAPWLFIDGVAGVMLPQDAEGALPDGRASKKWYIDNWVTIRQFDAPKVTYRMQTGQVFVETKAQYSAYVAFLQRYGKTKTVSVREVPPPDPETAANLISMFMDVRPEYASELASVLPTGLPPAAYESQLVNMIARSVPYLSGKPTLHIMRVKAGMYKPAALYRIPISVTLAEIYSDPEFESMFDVRVRAITSGRKAELSAIYRKMAAKDFTSKAEPRPALDARIDAPKGLLIKDIALNAMIVRTMTGRKVRFADPYKNMPADVADLLKTLRPSPFAESEQQTSDVPASDPFQLDVWDTQDVPYGDRSLARVWGRGRGDALLNKLAEYLDAREQAVP</sequence>
<evidence type="ECO:0000313" key="3">
    <source>
        <dbReference type="Proteomes" id="UP001060024"/>
    </source>
</evidence>
<dbReference type="EMBL" id="MW630113">
    <property type="protein sequence ID" value="UUY86273.1"/>
    <property type="molecule type" value="Genomic_DNA"/>
</dbReference>
<evidence type="ECO:0000256" key="1">
    <source>
        <dbReference type="SAM" id="MobiDB-lite"/>
    </source>
</evidence>
<feature type="region of interest" description="Disordered" evidence="1">
    <location>
        <begin position="1"/>
        <end position="53"/>
    </location>
</feature>
<reference evidence="2" key="1">
    <citation type="submission" date="2021-02" db="EMBL/GenBank/DDBJ databases">
        <authorList>
            <person name="Chen J."/>
            <person name="Hu H."/>
            <person name="Huang J."/>
            <person name="Yan X."/>
        </authorList>
    </citation>
    <scope>NUCLEOTIDE SEQUENCE</scope>
    <source>
        <strain evidence="2">GDOU</strain>
    </source>
</reference>
<dbReference type="Pfam" id="PF19205">
    <property type="entry name" value="DUF5877"/>
    <property type="match status" value="1"/>
</dbReference>
<dbReference type="Proteomes" id="UP001060024">
    <property type="component" value="Segment"/>
</dbReference>
<evidence type="ECO:0000313" key="2">
    <source>
        <dbReference type="EMBL" id="UUY86273.1"/>
    </source>
</evidence>
<name>A0A9E7TLQ4_9VIRU</name>
<proteinExistence type="predicted"/>
<accession>A0A9E7TLQ4</accession>
<feature type="compositionally biased region" description="Low complexity" evidence="1">
    <location>
        <begin position="27"/>
        <end position="38"/>
    </location>
</feature>
<dbReference type="InterPro" id="IPR043656">
    <property type="entry name" value="DUF5877"/>
</dbReference>
<protein>
    <submittedName>
        <fullName evidence="2">Uncharacterized protein</fullName>
    </submittedName>
</protein>
<feature type="compositionally biased region" description="Basic residues" evidence="1">
    <location>
        <begin position="42"/>
        <end position="53"/>
    </location>
</feature>